<feature type="DNA-binding region" description="H-T-H motif" evidence="4">
    <location>
        <begin position="57"/>
        <end position="76"/>
    </location>
</feature>
<dbReference type="EMBL" id="FNAT01000001">
    <property type="protein sequence ID" value="SDE04624.1"/>
    <property type="molecule type" value="Genomic_DNA"/>
</dbReference>
<evidence type="ECO:0000313" key="7">
    <source>
        <dbReference type="Proteomes" id="UP000198922"/>
    </source>
</evidence>
<sequence length="226" mass="24414">MGRLEQSLKGEDVAGRGDKRARGPYVARMPRAAPYDREQALDAALALFWRKGFHATSLKDLEAELAMKPGSIYAAFHSKEALFRSVLDRYAERMRVELAGIAGQASPLGALSGYLRALGGLLEAGGPSRACMLVKTLLETNADHPEVMAAARRHLDAVEGDIAEIFAAAKRAGEIAPDADPARLARRVQSNIFGLKVQAQRETSGAALRMLAEDIAAEVEALRLRH</sequence>
<keyword evidence="7" id="KW-1185">Reference proteome</keyword>
<keyword evidence="3" id="KW-0804">Transcription</keyword>
<dbReference type="InterPro" id="IPR009057">
    <property type="entry name" value="Homeodomain-like_sf"/>
</dbReference>
<dbReference type="InterPro" id="IPR011075">
    <property type="entry name" value="TetR_C"/>
</dbReference>
<dbReference type="AlphaFoldDB" id="A0A1G6ZPB7"/>
<dbReference type="PANTHER" id="PTHR47506:SF1">
    <property type="entry name" value="HTH-TYPE TRANSCRIPTIONAL REGULATOR YJDC"/>
    <property type="match status" value="1"/>
</dbReference>
<keyword evidence="1" id="KW-0805">Transcription regulation</keyword>
<evidence type="ECO:0000256" key="4">
    <source>
        <dbReference type="PROSITE-ProRule" id="PRU00335"/>
    </source>
</evidence>
<gene>
    <name evidence="6" type="ORF">SAMN04488567_0627</name>
</gene>
<evidence type="ECO:0000256" key="2">
    <source>
        <dbReference type="ARBA" id="ARBA00023125"/>
    </source>
</evidence>
<evidence type="ECO:0000259" key="5">
    <source>
        <dbReference type="PROSITE" id="PS50977"/>
    </source>
</evidence>
<dbReference type="STRING" id="521013.SAMN04488567_0627"/>
<proteinExistence type="predicted"/>
<dbReference type="Pfam" id="PF00440">
    <property type="entry name" value="TetR_N"/>
    <property type="match status" value="1"/>
</dbReference>
<dbReference type="GO" id="GO:0003677">
    <property type="term" value="F:DNA binding"/>
    <property type="evidence" value="ECO:0007669"/>
    <property type="project" value="UniProtKB-UniRule"/>
</dbReference>
<dbReference type="SUPFAM" id="SSF48498">
    <property type="entry name" value="Tetracyclin repressor-like, C-terminal domain"/>
    <property type="match status" value="1"/>
</dbReference>
<dbReference type="SUPFAM" id="SSF46689">
    <property type="entry name" value="Homeodomain-like"/>
    <property type="match status" value="1"/>
</dbReference>
<dbReference type="InterPro" id="IPR001647">
    <property type="entry name" value="HTH_TetR"/>
</dbReference>
<accession>A0A1G6ZPB7</accession>
<protein>
    <submittedName>
        <fullName evidence="6">DNA-binding transcriptional regulator, AcrR family</fullName>
    </submittedName>
</protein>
<dbReference type="Pfam" id="PF16925">
    <property type="entry name" value="TetR_C_13"/>
    <property type="match status" value="1"/>
</dbReference>
<feature type="domain" description="HTH tetR-type" evidence="5">
    <location>
        <begin position="34"/>
        <end position="94"/>
    </location>
</feature>
<dbReference type="PANTHER" id="PTHR47506">
    <property type="entry name" value="TRANSCRIPTIONAL REGULATORY PROTEIN"/>
    <property type="match status" value="1"/>
</dbReference>
<dbReference type="InterPro" id="IPR036271">
    <property type="entry name" value="Tet_transcr_reg_TetR-rel_C_sf"/>
</dbReference>
<evidence type="ECO:0000256" key="1">
    <source>
        <dbReference type="ARBA" id="ARBA00023015"/>
    </source>
</evidence>
<name>A0A1G6ZPB7_9RHOB</name>
<dbReference type="Proteomes" id="UP000198922">
    <property type="component" value="Unassembled WGS sequence"/>
</dbReference>
<dbReference type="PROSITE" id="PS50977">
    <property type="entry name" value="HTH_TETR_2"/>
    <property type="match status" value="1"/>
</dbReference>
<organism evidence="6 7">
    <name type="scientific">Limimaricola pyoseonensis</name>
    <dbReference type="NCBI Taxonomy" id="521013"/>
    <lineage>
        <taxon>Bacteria</taxon>
        <taxon>Pseudomonadati</taxon>
        <taxon>Pseudomonadota</taxon>
        <taxon>Alphaproteobacteria</taxon>
        <taxon>Rhodobacterales</taxon>
        <taxon>Paracoccaceae</taxon>
        <taxon>Limimaricola</taxon>
    </lineage>
</organism>
<reference evidence="7" key="1">
    <citation type="submission" date="2016-10" db="EMBL/GenBank/DDBJ databases">
        <authorList>
            <person name="Varghese N."/>
            <person name="Submissions S."/>
        </authorList>
    </citation>
    <scope>NUCLEOTIDE SEQUENCE [LARGE SCALE GENOMIC DNA]</scope>
    <source>
        <strain evidence="7">DSM 21424</strain>
    </source>
</reference>
<evidence type="ECO:0000256" key="3">
    <source>
        <dbReference type="ARBA" id="ARBA00023163"/>
    </source>
</evidence>
<keyword evidence="2 4" id="KW-0238">DNA-binding</keyword>
<dbReference type="Gene3D" id="1.10.10.60">
    <property type="entry name" value="Homeodomain-like"/>
    <property type="match status" value="1"/>
</dbReference>
<evidence type="ECO:0000313" key="6">
    <source>
        <dbReference type="EMBL" id="SDE04624.1"/>
    </source>
</evidence>
<dbReference type="Gene3D" id="1.10.357.10">
    <property type="entry name" value="Tetracycline Repressor, domain 2"/>
    <property type="match status" value="1"/>
</dbReference>